<comment type="caution">
    <text evidence="2">The sequence shown here is derived from an EMBL/GenBank/DDBJ whole genome shotgun (WGS) entry which is preliminary data.</text>
</comment>
<organism evidence="2 3">
    <name type="scientific">Plastoroseomonas arctica</name>
    <dbReference type="NCBI Taxonomy" id="1509237"/>
    <lineage>
        <taxon>Bacteria</taxon>
        <taxon>Pseudomonadati</taxon>
        <taxon>Pseudomonadota</taxon>
        <taxon>Alphaproteobacteria</taxon>
        <taxon>Acetobacterales</taxon>
        <taxon>Acetobacteraceae</taxon>
        <taxon>Plastoroseomonas</taxon>
    </lineage>
</organism>
<accession>A0AAF1JXI4</accession>
<sequence length="174" mass="18722">MEDILASIRRILTEDQTMPGTTSSPEPFALTESMLVSPPRDILAEEADPSPAPPPATETRITPAATPGEENVDLLAPAVAAAAAASVGSLLRAVSQDRHAAVRPGGGPTIEDLVRAELAPLLKDWLTEHAEPVAERLVREELRLMLREWLNVHLPPIVERAVRSEIERVVSRGG</sequence>
<protein>
    <submittedName>
        <fullName evidence="2">DUF2497 domain-containing protein</fullName>
    </submittedName>
</protein>
<feature type="compositionally biased region" description="Polar residues" evidence="1">
    <location>
        <begin position="14"/>
        <end position="25"/>
    </location>
</feature>
<evidence type="ECO:0000256" key="1">
    <source>
        <dbReference type="SAM" id="MobiDB-lite"/>
    </source>
</evidence>
<reference evidence="2" key="2">
    <citation type="journal article" date="2021" name="Syst. Appl. Microbiol.">
        <title>Roseomonas hellenica sp. nov., isolated from roots of wild-growing Alkanna tinctoria.</title>
        <authorList>
            <person name="Rat A."/>
            <person name="Naranjo H.D."/>
            <person name="Lebbe L."/>
            <person name="Cnockaert M."/>
            <person name="Krigas N."/>
            <person name="Grigoriadou K."/>
            <person name="Maloupa E."/>
            <person name="Willems A."/>
        </authorList>
    </citation>
    <scope>NUCLEOTIDE SEQUENCE</scope>
    <source>
        <strain evidence="2">LMG 28251</strain>
    </source>
</reference>
<evidence type="ECO:0000313" key="3">
    <source>
        <dbReference type="Proteomes" id="UP001196068"/>
    </source>
</evidence>
<dbReference type="RefSeq" id="WP_211874425.1">
    <property type="nucleotide sequence ID" value="NZ_JAAEDH010000011.1"/>
</dbReference>
<dbReference type="Pfam" id="PF10691">
    <property type="entry name" value="DUF2497"/>
    <property type="match status" value="1"/>
</dbReference>
<gene>
    <name evidence="2" type="ORF">GXW79_10880</name>
</gene>
<evidence type="ECO:0000313" key="2">
    <source>
        <dbReference type="EMBL" id="MBR0655585.1"/>
    </source>
</evidence>
<name>A0AAF1JXI4_9PROT</name>
<feature type="region of interest" description="Disordered" evidence="1">
    <location>
        <begin position="10"/>
        <end position="61"/>
    </location>
</feature>
<reference evidence="2" key="1">
    <citation type="submission" date="2020-01" db="EMBL/GenBank/DDBJ databases">
        <authorList>
            <person name="Rat A."/>
        </authorList>
    </citation>
    <scope>NUCLEOTIDE SEQUENCE</scope>
    <source>
        <strain evidence="2">LMG 28251</strain>
    </source>
</reference>
<proteinExistence type="predicted"/>
<dbReference type="InterPro" id="IPR019632">
    <property type="entry name" value="DUF2497"/>
</dbReference>
<dbReference type="EMBL" id="JAAEDH010000011">
    <property type="protein sequence ID" value="MBR0655585.1"/>
    <property type="molecule type" value="Genomic_DNA"/>
</dbReference>
<keyword evidence="3" id="KW-1185">Reference proteome</keyword>
<dbReference type="Proteomes" id="UP001196068">
    <property type="component" value="Unassembled WGS sequence"/>
</dbReference>
<dbReference type="AlphaFoldDB" id="A0AAF1JXI4"/>